<dbReference type="EMBL" id="FOYO01000001">
    <property type="protein sequence ID" value="SFR46188.1"/>
    <property type="molecule type" value="Genomic_DNA"/>
</dbReference>
<feature type="transmembrane region" description="Helical" evidence="8">
    <location>
        <begin position="302"/>
        <end position="320"/>
    </location>
</feature>
<dbReference type="InterPro" id="IPR000515">
    <property type="entry name" value="MetI-like"/>
</dbReference>
<evidence type="ECO:0000256" key="6">
    <source>
        <dbReference type="ARBA" id="ARBA00022989"/>
    </source>
</evidence>
<evidence type="ECO:0000256" key="3">
    <source>
        <dbReference type="ARBA" id="ARBA00022448"/>
    </source>
</evidence>
<dbReference type="STRING" id="670154.SAMN04488002_2039"/>
<feature type="transmembrane region" description="Helical" evidence="8">
    <location>
        <begin position="249"/>
        <end position="267"/>
    </location>
</feature>
<comment type="subcellular location">
    <subcellularLocation>
        <location evidence="1 8">Cell membrane</location>
        <topology evidence="1 8">Multi-pass membrane protein</topology>
    </subcellularLocation>
</comment>
<reference evidence="12" key="1">
    <citation type="submission" date="2016-10" db="EMBL/GenBank/DDBJ databases">
        <authorList>
            <person name="Varghese N."/>
            <person name="Submissions S."/>
        </authorList>
    </citation>
    <scope>NUCLEOTIDE SEQUENCE [LARGE SCALE GENOMIC DNA]</scope>
    <source>
        <strain evidence="12">DSM 26921</strain>
    </source>
</reference>
<evidence type="ECO:0000256" key="9">
    <source>
        <dbReference type="SAM" id="MobiDB-lite"/>
    </source>
</evidence>
<dbReference type="PANTHER" id="PTHR43848">
    <property type="entry name" value="PUTRESCINE TRANSPORT SYSTEM PERMEASE PROTEIN POTI"/>
    <property type="match status" value="1"/>
</dbReference>
<feature type="transmembrane region" description="Helical" evidence="8">
    <location>
        <begin position="12"/>
        <end position="34"/>
    </location>
</feature>
<sequence>MSSANVIRIALGAYLLIFFSYLLGPLVVMSLTAFNSSDFPSVSPWACFTFEWFDVLFNDKHIRDGIYYSIIIGFGTVILSVSMGLAASIVLTQVWPKLRSTYYTMIIAPILIPGVVLGISTLVFWDRVGGFLGASDGSFLHELFHNGIFLTILGQSSFIASYAMLVFVARLQRFDPDLTEAALDLGATHTQAFRKILLPFMRPAIASASVLAFLASFENYNTTTFTIIDYKTLTTVLAQKVRLGINPSISSLAFIIIILTIFAALAFEAAQRNKARRLAVQQGKAKEHSGSVLPSFMTGNPAAILLVLLAFVVIVLVGTAQKYSPEACKIQVREAKQIETQRRIEQLREERRQKTAEQAPAAASAPSNGGNTSGAFGNVFAPNNLSGDDAKDSAQPAPSPSGAFGSVFAPDNLSGAEDTPEPDVIDPPTGGSGAFGNVFDPGNLNNGN</sequence>
<name>A0A1I6GVG9_9RHOB</name>
<dbReference type="CDD" id="cd06261">
    <property type="entry name" value="TM_PBP2"/>
    <property type="match status" value="1"/>
</dbReference>
<dbReference type="PROSITE" id="PS50928">
    <property type="entry name" value="ABC_TM1"/>
    <property type="match status" value="1"/>
</dbReference>
<feature type="transmembrane region" description="Helical" evidence="8">
    <location>
        <begin position="145"/>
        <end position="168"/>
    </location>
</feature>
<dbReference type="Proteomes" id="UP000199658">
    <property type="component" value="Unassembled WGS sequence"/>
</dbReference>
<keyword evidence="3 8" id="KW-0813">Transport</keyword>
<keyword evidence="12" id="KW-1185">Reference proteome</keyword>
<organism evidence="11 12">
    <name type="scientific">Litoreibacter janthinus</name>
    <dbReference type="NCBI Taxonomy" id="670154"/>
    <lineage>
        <taxon>Bacteria</taxon>
        <taxon>Pseudomonadati</taxon>
        <taxon>Pseudomonadota</taxon>
        <taxon>Alphaproteobacteria</taxon>
        <taxon>Rhodobacterales</taxon>
        <taxon>Roseobacteraceae</taxon>
        <taxon>Litoreibacter</taxon>
    </lineage>
</organism>
<dbReference type="SUPFAM" id="SSF161098">
    <property type="entry name" value="MetI-like"/>
    <property type="match status" value="1"/>
</dbReference>
<evidence type="ECO:0000256" key="4">
    <source>
        <dbReference type="ARBA" id="ARBA00022475"/>
    </source>
</evidence>
<keyword evidence="5 8" id="KW-0812">Transmembrane</keyword>
<evidence type="ECO:0000256" key="2">
    <source>
        <dbReference type="ARBA" id="ARBA00007069"/>
    </source>
</evidence>
<evidence type="ECO:0000256" key="7">
    <source>
        <dbReference type="ARBA" id="ARBA00023136"/>
    </source>
</evidence>
<evidence type="ECO:0000256" key="1">
    <source>
        <dbReference type="ARBA" id="ARBA00004651"/>
    </source>
</evidence>
<dbReference type="RefSeq" id="WP_090216230.1">
    <property type="nucleotide sequence ID" value="NZ_FOYO01000001.1"/>
</dbReference>
<evidence type="ECO:0000256" key="8">
    <source>
        <dbReference type="RuleBase" id="RU363032"/>
    </source>
</evidence>
<feature type="compositionally biased region" description="Low complexity" evidence="9">
    <location>
        <begin position="359"/>
        <end position="375"/>
    </location>
</feature>
<evidence type="ECO:0000259" key="10">
    <source>
        <dbReference type="PROSITE" id="PS50928"/>
    </source>
</evidence>
<comment type="similarity">
    <text evidence="2">Belongs to the binding-protein-dependent transport system permease family. CysTW subfamily.</text>
</comment>
<evidence type="ECO:0000313" key="12">
    <source>
        <dbReference type="Proteomes" id="UP000199658"/>
    </source>
</evidence>
<evidence type="ECO:0000256" key="5">
    <source>
        <dbReference type="ARBA" id="ARBA00022692"/>
    </source>
</evidence>
<dbReference type="AlphaFoldDB" id="A0A1I6GVG9"/>
<dbReference type="InterPro" id="IPR051789">
    <property type="entry name" value="Bact_Polyamine_Transport"/>
</dbReference>
<evidence type="ECO:0000313" key="11">
    <source>
        <dbReference type="EMBL" id="SFR46188.1"/>
    </source>
</evidence>
<feature type="domain" description="ABC transmembrane type-1" evidence="10">
    <location>
        <begin position="66"/>
        <end position="267"/>
    </location>
</feature>
<dbReference type="Gene3D" id="1.10.3720.10">
    <property type="entry name" value="MetI-like"/>
    <property type="match status" value="1"/>
</dbReference>
<feature type="region of interest" description="Disordered" evidence="9">
    <location>
        <begin position="350"/>
        <end position="448"/>
    </location>
</feature>
<proteinExistence type="inferred from homology"/>
<feature type="transmembrane region" description="Helical" evidence="8">
    <location>
        <begin position="66"/>
        <end position="91"/>
    </location>
</feature>
<dbReference type="GO" id="GO:0005886">
    <property type="term" value="C:plasma membrane"/>
    <property type="evidence" value="ECO:0007669"/>
    <property type="project" value="UniProtKB-SubCell"/>
</dbReference>
<feature type="transmembrane region" description="Helical" evidence="8">
    <location>
        <begin position="103"/>
        <end position="125"/>
    </location>
</feature>
<dbReference type="InterPro" id="IPR035906">
    <property type="entry name" value="MetI-like_sf"/>
</dbReference>
<dbReference type="PANTHER" id="PTHR43848:SF2">
    <property type="entry name" value="PUTRESCINE TRANSPORT SYSTEM PERMEASE PROTEIN POTI"/>
    <property type="match status" value="1"/>
</dbReference>
<accession>A0A1I6GVG9</accession>
<dbReference type="Pfam" id="PF00528">
    <property type="entry name" value="BPD_transp_1"/>
    <property type="match status" value="1"/>
</dbReference>
<keyword evidence="6 8" id="KW-1133">Transmembrane helix</keyword>
<protein>
    <submittedName>
        <fullName evidence="11">Spermidine/putrescine transport system permease protein</fullName>
    </submittedName>
</protein>
<keyword evidence="4" id="KW-1003">Cell membrane</keyword>
<keyword evidence="7 8" id="KW-0472">Membrane</keyword>
<gene>
    <name evidence="11" type="ORF">SAMN04488002_2039</name>
</gene>
<dbReference type="GO" id="GO:0055085">
    <property type="term" value="P:transmembrane transport"/>
    <property type="evidence" value="ECO:0007669"/>
    <property type="project" value="InterPro"/>
</dbReference>
<dbReference type="OrthoDB" id="9808399at2"/>